<dbReference type="Gene3D" id="1.25.40.10">
    <property type="entry name" value="Tetratricopeptide repeat domain"/>
    <property type="match status" value="2"/>
</dbReference>
<dbReference type="PROSITE" id="PS50005">
    <property type="entry name" value="TPR"/>
    <property type="match status" value="1"/>
</dbReference>
<feature type="signal peptide" evidence="2">
    <location>
        <begin position="1"/>
        <end position="22"/>
    </location>
</feature>
<reference evidence="3" key="1">
    <citation type="submission" date="2023-01" db="EMBL/GenBank/DDBJ databases">
        <title>Whole genome sequence of Paucibacter sp. S2-9 isolated from pond sediment.</title>
        <authorList>
            <person name="Jung J.Y."/>
        </authorList>
    </citation>
    <scope>NUCLEOTIDE SEQUENCE</scope>
    <source>
        <strain evidence="3">S2-9</strain>
    </source>
</reference>
<dbReference type="SMART" id="SM00028">
    <property type="entry name" value="TPR"/>
    <property type="match status" value="2"/>
</dbReference>
<accession>A0AA95SNR9</accession>
<gene>
    <name evidence="3" type="ORF">PFX98_22280</name>
</gene>
<sequence>MRKHRLLCLVSLSLATALSAQAAVFKDPQLQSVWEGGKAEELDKMAQARLRANPADTQAAAALALSALDAGDGARLDAAAKTMQQCVERQPRDAICHFALGRVLGAQAMGASMFKAMSLAGKVKEAFSKAFELEPGSFEMRSALQQFYLMAPGMAGGSVSKAKELAQDLRDMPEHAKLMRARVAQHEDNYAEAERELASLKPGKDLGLQTEWREAWAGQGYQYLRDKQYAKAKAWFEQLQREQPQYAAAGYGLGRVATETGQLDEAIRQFERARGLEGAEALPLDHRLGVAWQMKGDKAQAKALLERFVANKKANPRNLEDAKKRLAELG</sequence>
<evidence type="ECO:0000313" key="4">
    <source>
        <dbReference type="Proteomes" id="UP001177769"/>
    </source>
</evidence>
<dbReference type="KEGG" id="pais:PFX98_22280"/>
<dbReference type="InterPro" id="IPR019734">
    <property type="entry name" value="TPR_rpt"/>
</dbReference>
<organism evidence="3 4">
    <name type="scientific">Paucibacter sediminis</name>
    <dbReference type="NCBI Taxonomy" id="3019553"/>
    <lineage>
        <taxon>Bacteria</taxon>
        <taxon>Pseudomonadati</taxon>
        <taxon>Pseudomonadota</taxon>
        <taxon>Betaproteobacteria</taxon>
        <taxon>Burkholderiales</taxon>
        <taxon>Sphaerotilaceae</taxon>
        <taxon>Roseateles</taxon>
    </lineage>
</organism>
<dbReference type="RefSeq" id="WP_285232670.1">
    <property type="nucleotide sequence ID" value="NZ_CP116346.1"/>
</dbReference>
<feature type="chain" id="PRO_5041657728" evidence="2">
    <location>
        <begin position="23"/>
        <end position="330"/>
    </location>
</feature>
<dbReference type="EMBL" id="CP116346">
    <property type="protein sequence ID" value="WIT11585.1"/>
    <property type="molecule type" value="Genomic_DNA"/>
</dbReference>
<evidence type="ECO:0000256" key="1">
    <source>
        <dbReference type="PROSITE-ProRule" id="PRU00339"/>
    </source>
</evidence>
<dbReference type="Pfam" id="PF14559">
    <property type="entry name" value="TPR_19"/>
    <property type="match status" value="1"/>
</dbReference>
<dbReference type="AlphaFoldDB" id="A0AA95SNR9"/>
<protein>
    <submittedName>
        <fullName evidence="3">Tetratricopeptide repeat protein</fullName>
    </submittedName>
</protein>
<feature type="repeat" description="TPR" evidence="1">
    <location>
        <begin position="247"/>
        <end position="280"/>
    </location>
</feature>
<dbReference type="InterPro" id="IPR011990">
    <property type="entry name" value="TPR-like_helical_dom_sf"/>
</dbReference>
<proteinExistence type="predicted"/>
<keyword evidence="2" id="KW-0732">Signal</keyword>
<name>A0AA95SNR9_9BURK</name>
<evidence type="ECO:0000313" key="3">
    <source>
        <dbReference type="EMBL" id="WIT11585.1"/>
    </source>
</evidence>
<keyword evidence="4" id="KW-1185">Reference proteome</keyword>
<keyword evidence="1" id="KW-0802">TPR repeat</keyword>
<dbReference type="SUPFAM" id="SSF48452">
    <property type="entry name" value="TPR-like"/>
    <property type="match status" value="2"/>
</dbReference>
<evidence type="ECO:0000256" key="2">
    <source>
        <dbReference type="SAM" id="SignalP"/>
    </source>
</evidence>
<dbReference type="Proteomes" id="UP001177769">
    <property type="component" value="Chromosome"/>
</dbReference>